<proteinExistence type="predicted"/>
<dbReference type="InterPro" id="IPR006311">
    <property type="entry name" value="TAT_signal"/>
</dbReference>
<dbReference type="RefSeq" id="WP_015250606.1">
    <property type="nucleotide sequence ID" value="NC_019892.1"/>
</dbReference>
<evidence type="ECO:0000313" key="2">
    <source>
        <dbReference type="Proteomes" id="UP000010798"/>
    </source>
</evidence>
<dbReference type="Proteomes" id="UP000010798">
    <property type="component" value="Chromosome"/>
</dbReference>
<sequence length="445" mass="47829">MLTRRRFLERTLQGSSLVALGPTVPGFLASAAQAAEPGKDNILVVVEMTGGNDGLNTVIPYADDLYHAARPTLRIAKEQVVRVDDHVGLNPGMRSFEKLLSDGRLAIVQGVGYPNPDRSHFESMDIWQTADPKRKTGGGWLGRSLDSVRVPAGQIPGIHVGAQQLPLAMRGSATGVPTIHPNKPYDLDLAPELPGNFNGSIVPTRRGGQPSEPAIDKHQADRRALIEELAKLSPARDDLRQFVQRTSLQTYAAIEDLRKITNTNGPNGGPNPNNFQAGFRNGNGELASNLTLIGNMIAAGFGTRIFYLSIAGFDTHANQLQEHQQLLQQLADAVSGFFNQLGRSGQSKRVILMTFSEFGRRVQENGSQGTDHGAGSCLFVAGEGVKGGVVGPHPSLAADQLDSGDLRHHTDFRRVYASLLGGWLGCDSATVLGETFEPLPLLKES</sequence>
<dbReference type="EMBL" id="CP003364">
    <property type="protein sequence ID" value="AGA31541.1"/>
    <property type="molecule type" value="Genomic_DNA"/>
</dbReference>
<evidence type="ECO:0008006" key="3">
    <source>
        <dbReference type="Google" id="ProtNLM"/>
    </source>
</evidence>
<reference evidence="1 2" key="1">
    <citation type="submission" date="2012-02" db="EMBL/GenBank/DDBJ databases">
        <title>Complete sequence of chromosome of Singulisphaera acidiphila DSM 18658.</title>
        <authorList>
            <consortium name="US DOE Joint Genome Institute (JGI-PGF)"/>
            <person name="Lucas S."/>
            <person name="Copeland A."/>
            <person name="Lapidus A."/>
            <person name="Glavina del Rio T."/>
            <person name="Dalin E."/>
            <person name="Tice H."/>
            <person name="Bruce D."/>
            <person name="Goodwin L."/>
            <person name="Pitluck S."/>
            <person name="Peters L."/>
            <person name="Ovchinnikova G."/>
            <person name="Chertkov O."/>
            <person name="Kyrpides N."/>
            <person name="Mavromatis K."/>
            <person name="Ivanova N."/>
            <person name="Brettin T."/>
            <person name="Detter J.C."/>
            <person name="Han C."/>
            <person name="Larimer F."/>
            <person name="Land M."/>
            <person name="Hauser L."/>
            <person name="Markowitz V."/>
            <person name="Cheng J.-F."/>
            <person name="Hugenholtz P."/>
            <person name="Woyke T."/>
            <person name="Wu D."/>
            <person name="Tindall B."/>
            <person name="Pomrenke H."/>
            <person name="Brambilla E."/>
            <person name="Klenk H.-P."/>
            <person name="Eisen J.A."/>
        </authorList>
    </citation>
    <scope>NUCLEOTIDE SEQUENCE [LARGE SCALE GENOMIC DNA]</scope>
    <source>
        <strain evidence="2">ATCC BAA-1392 / DSM 18658 / VKM B-2454 / MOB10</strain>
    </source>
</reference>
<dbReference type="STRING" id="886293.Sinac_7508"/>
<dbReference type="PANTHER" id="PTHR43737">
    <property type="entry name" value="BLL7424 PROTEIN"/>
    <property type="match status" value="1"/>
</dbReference>
<dbReference type="Pfam" id="PF07394">
    <property type="entry name" value="DUF1501"/>
    <property type="match status" value="1"/>
</dbReference>
<dbReference type="KEGG" id="saci:Sinac_7508"/>
<dbReference type="PROSITE" id="PS51318">
    <property type="entry name" value="TAT"/>
    <property type="match status" value="1"/>
</dbReference>
<organism evidence="1 2">
    <name type="scientific">Singulisphaera acidiphila (strain ATCC BAA-1392 / DSM 18658 / VKM B-2454 / MOB10)</name>
    <dbReference type="NCBI Taxonomy" id="886293"/>
    <lineage>
        <taxon>Bacteria</taxon>
        <taxon>Pseudomonadati</taxon>
        <taxon>Planctomycetota</taxon>
        <taxon>Planctomycetia</taxon>
        <taxon>Isosphaerales</taxon>
        <taxon>Isosphaeraceae</taxon>
        <taxon>Singulisphaera</taxon>
    </lineage>
</organism>
<dbReference type="PANTHER" id="PTHR43737:SF1">
    <property type="entry name" value="DUF1501 DOMAIN-CONTAINING PROTEIN"/>
    <property type="match status" value="1"/>
</dbReference>
<dbReference type="OrthoDB" id="9779968at2"/>
<gene>
    <name evidence="1" type="ordered locus">Sinac_7508</name>
</gene>
<dbReference type="HOGENOM" id="CLU_032896_2_0_0"/>
<keyword evidence="2" id="KW-1185">Reference proteome</keyword>
<accession>L0DT48</accession>
<dbReference type="eggNOG" id="COG4102">
    <property type="taxonomic scope" value="Bacteria"/>
</dbReference>
<evidence type="ECO:0000313" key="1">
    <source>
        <dbReference type="EMBL" id="AGA31541.1"/>
    </source>
</evidence>
<name>L0DT48_SINAD</name>
<dbReference type="AlphaFoldDB" id="L0DT48"/>
<protein>
    <recommendedName>
        <fullName evidence="3">DUF1501 domain-containing protein</fullName>
    </recommendedName>
</protein>
<dbReference type="InterPro" id="IPR010869">
    <property type="entry name" value="DUF1501"/>
</dbReference>